<evidence type="ECO:0000256" key="2">
    <source>
        <dbReference type="ARBA" id="ARBA00023125"/>
    </source>
</evidence>
<dbReference type="CDD" id="cd07377">
    <property type="entry name" value="WHTH_GntR"/>
    <property type="match status" value="1"/>
</dbReference>
<keyword evidence="1" id="KW-0805">Transcription regulation</keyword>
<dbReference type="Proteomes" id="UP000266376">
    <property type="component" value="Unassembled WGS sequence"/>
</dbReference>
<accession>A0A395XKG1</accession>
<dbReference type="GO" id="GO:0003700">
    <property type="term" value="F:DNA-binding transcription factor activity"/>
    <property type="evidence" value="ECO:0007669"/>
    <property type="project" value="InterPro"/>
</dbReference>
<evidence type="ECO:0000256" key="1">
    <source>
        <dbReference type="ARBA" id="ARBA00023015"/>
    </source>
</evidence>
<feature type="domain" description="HTH gntR-type" evidence="4">
    <location>
        <begin position="7"/>
        <end position="74"/>
    </location>
</feature>
<keyword evidence="2" id="KW-0238">DNA-binding</keyword>
<name>A0A395XKG1_9FIRM</name>
<dbReference type="Pfam" id="PF07729">
    <property type="entry name" value="FCD"/>
    <property type="match status" value="1"/>
</dbReference>
<evidence type="ECO:0000313" key="8">
    <source>
        <dbReference type="Proteomes" id="UP000266376"/>
    </source>
</evidence>
<dbReference type="SMART" id="SM00345">
    <property type="entry name" value="HTH_GNTR"/>
    <property type="match status" value="1"/>
</dbReference>
<dbReference type="PROSITE" id="PS50949">
    <property type="entry name" value="HTH_GNTR"/>
    <property type="match status" value="1"/>
</dbReference>
<comment type="caution">
    <text evidence="5">The sequence shown here is derived from an EMBL/GenBank/DDBJ whole genome shotgun (WGS) entry which is preliminary data.</text>
</comment>
<evidence type="ECO:0000313" key="6">
    <source>
        <dbReference type="EMBL" id="RHA68441.1"/>
    </source>
</evidence>
<dbReference type="PANTHER" id="PTHR43537:SF24">
    <property type="entry name" value="GLUCONATE OPERON TRANSCRIPTIONAL REPRESSOR"/>
    <property type="match status" value="1"/>
</dbReference>
<dbReference type="EMBL" id="QSAJ01000044">
    <property type="protein sequence ID" value="RGW49857.1"/>
    <property type="molecule type" value="Genomic_DNA"/>
</dbReference>
<dbReference type="Proteomes" id="UP000285642">
    <property type="component" value="Unassembled WGS sequence"/>
</dbReference>
<dbReference type="PANTHER" id="PTHR43537">
    <property type="entry name" value="TRANSCRIPTIONAL REGULATOR, GNTR FAMILY"/>
    <property type="match status" value="1"/>
</dbReference>
<reference evidence="8 9" key="1">
    <citation type="submission" date="2018-08" db="EMBL/GenBank/DDBJ databases">
        <title>A genome reference for cultivated species of the human gut microbiota.</title>
        <authorList>
            <person name="Zou Y."/>
            <person name="Xue W."/>
            <person name="Luo G."/>
        </authorList>
    </citation>
    <scope>NUCLEOTIDE SEQUENCE [LARGE SCALE GENOMIC DNA]</scope>
    <source>
        <strain evidence="5 8">AF12-11</strain>
        <strain evidence="7 9">AM37-5</strain>
        <strain evidence="6 10">AM42-8</strain>
    </source>
</reference>
<evidence type="ECO:0000313" key="9">
    <source>
        <dbReference type="Proteomes" id="UP000284742"/>
    </source>
</evidence>
<dbReference type="SUPFAM" id="SSF48008">
    <property type="entry name" value="GntR ligand-binding domain-like"/>
    <property type="match status" value="1"/>
</dbReference>
<dbReference type="InterPro" id="IPR000524">
    <property type="entry name" value="Tscrpt_reg_HTH_GntR"/>
</dbReference>
<dbReference type="PRINTS" id="PR00035">
    <property type="entry name" value="HTHGNTR"/>
</dbReference>
<dbReference type="InterPro" id="IPR011711">
    <property type="entry name" value="GntR_C"/>
</dbReference>
<evidence type="ECO:0000313" key="10">
    <source>
        <dbReference type="Proteomes" id="UP000285642"/>
    </source>
</evidence>
<dbReference type="RefSeq" id="WP_118359971.1">
    <property type="nucleotide sequence ID" value="NZ_QSFS01000011.1"/>
</dbReference>
<dbReference type="InterPro" id="IPR036388">
    <property type="entry name" value="WH-like_DNA-bd_sf"/>
</dbReference>
<organism evidence="5 8">
    <name type="scientific">Dorea formicigenerans</name>
    <dbReference type="NCBI Taxonomy" id="39486"/>
    <lineage>
        <taxon>Bacteria</taxon>
        <taxon>Bacillati</taxon>
        <taxon>Bacillota</taxon>
        <taxon>Clostridia</taxon>
        <taxon>Lachnospirales</taxon>
        <taxon>Lachnospiraceae</taxon>
        <taxon>Dorea</taxon>
    </lineage>
</organism>
<dbReference type="EMBL" id="QSFS01000011">
    <property type="protein sequence ID" value="RHA68441.1"/>
    <property type="molecule type" value="Genomic_DNA"/>
</dbReference>
<sequence length="225" mass="26204">MAKLRYRTLRENVVDEIRMKILNREYEPGMRIVEQNLSDELGVSRGPIREALRQLEQEGLVEYARNVGCSVKQITLEDIYEIYLLRSTYENLAVNTYGGQFSDEDLAQMEMIVAEMKNLGEDDLGELVDCDCRFHQIIVEKAGLNRLLKAWTELNYGNIVCYFAGNSDRKKAANRQQDIHERLLNVFRSKDKETICNAISEHYMKTVKRLIQEGSMSDEEFKYKV</sequence>
<dbReference type="EMBL" id="QSHK01000027">
    <property type="protein sequence ID" value="RHC01248.1"/>
    <property type="molecule type" value="Genomic_DNA"/>
</dbReference>
<dbReference type="InterPro" id="IPR036390">
    <property type="entry name" value="WH_DNA-bd_sf"/>
</dbReference>
<dbReference type="InterPro" id="IPR008920">
    <property type="entry name" value="TF_FadR/GntR_C"/>
</dbReference>
<dbReference type="SUPFAM" id="SSF46785">
    <property type="entry name" value="Winged helix' DNA-binding domain"/>
    <property type="match status" value="1"/>
</dbReference>
<gene>
    <name evidence="7" type="ORF">DW860_16505</name>
    <name evidence="6" type="ORF">DW924_10515</name>
    <name evidence="5" type="ORF">DWV67_13820</name>
</gene>
<dbReference type="Proteomes" id="UP000284742">
    <property type="component" value="Unassembled WGS sequence"/>
</dbReference>
<dbReference type="AlphaFoldDB" id="A0A395XKG1"/>
<proteinExistence type="predicted"/>
<protein>
    <submittedName>
        <fullName evidence="5">GntR family transcriptional regulator</fullName>
    </submittedName>
</protein>
<evidence type="ECO:0000313" key="5">
    <source>
        <dbReference type="EMBL" id="RGW49857.1"/>
    </source>
</evidence>
<keyword evidence="3" id="KW-0804">Transcription</keyword>
<dbReference type="Gene3D" id="1.20.120.530">
    <property type="entry name" value="GntR ligand-binding domain-like"/>
    <property type="match status" value="1"/>
</dbReference>
<dbReference type="Gene3D" id="1.10.10.10">
    <property type="entry name" value="Winged helix-like DNA-binding domain superfamily/Winged helix DNA-binding domain"/>
    <property type="match status" value="1"/>
</dbReference>
<evidence type="ECO:0000256" key="3">
    <source>
        <dbReference type="ARBA" id="ARBA00023163"/>
    </source>
</evidence>
<evidence type="ECO:0000313" key="7">
    <source>
        <dbReference type="EMBL" id="RHC01248.1"/>
    </source>
</evidence>
<evidence type="ECO:0000259" key="4">
    <source>
        <dbReference type="PROSITE" id="PS50949"/>
    </source>
</evidence>
<dbReference type="Pfam" id="PF00392">
    <property type="entry name" value="GntR"/>
    <property type="match status" value="1"/>
</dbReference>
<dbReference type="GO" id="GO:0003677">
    <property type="term" value="F:DNA binding"/>
    <property type="evidence" value="ECO:0007669"/>
    <property type="project" value="UniProtKB-KW"/>
</dbReference>